<keyword evidence="9" id="KW-1185">Reference proteome</keyword>
<dbReference type="Pfam" id="PF13193">
    <property type="entry name" value="AMP-binding_C"/>
    <property type="match status" value="1"/>
</dbReference>
<comment type="similarity">
    <text evidence="1">Belongs to the ATP-dependent AMP-binding enzyme family.</text>
</comment>
<sequence>MDPMQTFKELWKKAYENPEDFWNNKANESEEDIYWFKKWDKTFKWEYPKFSWFINGKTNISYNCLDYKVKRYGTKIAYIYEAPEYNQSYSITYSQLYYMVKDYAASLRKAGINKGDRVLIYLPNSIEAIAMILASARIGAISVTVFAGFSPGAIADRIELTRPKLIFTQDYASRRGKLIGLNDYIEEALKLVSKEVSENIKYIIVRRMMPELEIRMKEGRDLLIKEFLNMGKGESSDYVEMDADDPIFIMPTSGTTAKPKPVVHVHGGYQIWNYWAAKWIYGLEPNDIILNTSDIGWIVGQSYIVFGPLLAGSTTIVYDGVPDYPEPGMWWKIMEKNRATLLWTSPTGARTLRRFGTEKAKEFDLSSLKRVVAAGEVLNPEVWNWLYKDVFDERIPVIDHMWQTETTGALFGYPYGIGGDEIKKYVKPGSAGLPLPGVIPVIIDEVTGKEASPNQKGILYLKRPFPGLTPRLWGDFDRYVKSYWEVGFGKGYYFTGDAAMMDENGFLWFSGRSDEVMKIAGHRIGTIEVENALISHPAVAEAGVTGVPDELRGEVIAAFVVLKQGYKPSEELKKELIEHVRKTFGPVAVFKDIEFVNMLPKTRSGKIMRRVMKRLFLGQDIGDVSTLEEEASINEIKEAIEKFKKLSIQ</sequence>
<dbReference type="InterPro" id="IPR000873">
    <property type="entry name" value="AMP-dep_synth/lig_dom"/>
</dbReference>
<dbReference type="eggNOG" id="arCOG01529">
    <property type="taxonomic scope" value="Archaea"/>
</dbReference>
<dbReference type="SUPFAM" id="SSF56801">
    <property type="entry name" value="Acetyl-CoA synthetase-like"/>
    <property type="match status" value="1"/>
</dbReference>
<dbReference type="KEGG" id="clg:Calag_0060"/>
<dbReference type="NCBIfam" id="NF001208">
    <property type="entry name" value="PRK00174.1"/>
    <property type="match status" value="1"/>
</dbReference>
<keyword evidence="4" id="KW-0067">ATP-binding</keyword>
<keyword evidence="3" id="KW-0547">Nucleotide-binding</keyword>
<evidence type="ECO:0000313" key="9">
    <source>
        <dbReference type="Proteomes" id="UP000010469"/>
    </source>
</evidence>
<feature type="domain" description="AMP-dependent synthetase/ligase" evidence="5">
    <location>
        <begin position="67"/>
        <end position="464"/>
    </location>
</feature>
<dbReference type="Gene3D" id="3.40.50.12780">
    <property type="entry name" value="N-terminal domain of ligase-like"/>
    <property type="match status" value="1"/>
</dbReference>
<reference evidence="9" key="1">
    <citation type="submission" date="2012-03" db="EMBL/GenBank/DDBJ databases">
        <title>Complete genome of Caldisphaera lagunensis DSM 15908.</title>
        <authorList>
            <person name="Lucas S."/>
            <person name="Copeland A."/>
            <person name="Lapidus A."/>
            <person name="Glavina del Rio T."/>
            <person name="Dalin E."/>
            <person name="Tice H."/>
            <person name="Bruce D."/>
            <person name="Goodwin L."/>
            <person name="Pitluck S."/>
            <person name="Peters L."/>
            <person name="Mikhailova N."/>
            <person name="Teshima H."/>
            <person name="Kyrpides N."/>
            <person name="Mavromatis K."/>
            <person name="Ivanova N."/>
            <person name="Brettin T."/>
            <person name="Detter J.C."/>
            <person name="Han C."/>
            <person name="Larimer F."/>
            <person name="Land M."/>
            <person name="Hauser L."/>
            <person name="Markowitz V."/>
            <person name="Cheng J.-F."/>
            <person name="Hugenholtz P."/>
            <person name="Woyke T."/>
            <person name="Wu D."/>
            <person name="Spring S."/>
            <person name="Schroeder M."/>
            <person name="Brambilla E."/>
            <person name="Klenk H.-P."/>
            <person name="Eisen J.A."/>
        </authorList>
    </citation>
    <scope>NUCLEOTIDE SEQUENCE [LARGE SCALE GENOMIC DNA]</scope>
    <source>
        <strain evidence="9">DSM 15908 / JCM 11604 / IC-154</strain>
    </source>
</reference>
<evidence type="ECO:0000256" key="1">
    <source>
        <dbReference type="ARBA" id="ARBA00006432"/>
    </source>
</evidence>
<dbReference type="InterPro" id="IPR032387">
    <property type="entry name" value="ACAS_N"/>
</dbReference>
<accession>L0A7Q0</accession>
<gene>
    <name evidence="8" type="ordered locus">Calag_0060</name>
</gene>
<dbReference type="GO" id="GO:0003987">
    <property type="term" value="F:acetate-CoA ligase activity"/>
    <property type="evidence" value="ECO:0007669"/>
    <property type="project" value="TreeGrafter"/>
</dbReference>
<proteinExistence type="inferred from homology"/>
<feature type="domain" description="Acetyl-coenzyme A synthetase N-terminal" evidence="7">
    <location>
        <begin position="8"/>
        <end position="64"/>
    </location>
</feature>
<dbReference type="InterPro" id="IPR042099">
    <property type="entry name" value="ANL_N_sf"/>
</dbReference>
<evidence type="ECO:0000256" key="4">
    <source>
        <dbReference type="ARBA" id="ARBA00022840"/>
    </source>
</evidence>
<organism evidence="8 9">
    <name type="scientific">Caldisphaera lagunensis (strain DSM 15908 / JCM 11604 / ANMR 0165 / IC-154)</name>
    <dbReference type="NCBI Taxonomy" id="1056495"/>
    <lineage>
        <taxon>Archaea</taxon>
        <taxon>Thermoproteota</taxon>
        <taxon>Thermoprotei</taxon>
        <taxon>Acidilobales</taxon>
        <taxon>Caldisphaeraceae</taxon>
        <taxon>Caldisphaera</taxon>
    </lineage>
</organism>
<dbReference type="GO" id="GO:0005524">
    <property type="term" value="F:ATP binding"/>
    <property type="evidence" value="ECO:0007669"/>
    <property type="project" value="UniProtKB-KW"/>
</dbReference>
<dbReference type="PANTHER" id="PTHR24095">
    <property type="entry name" value="ACETYL-COENZYME A SYNTHETASE"/>
    <property type="match status" value="1"/>
</dbReference>
<feature type="domain" description="AMP-binding enzyme C-terminal" evidence="6">
    <location>
        <begin position="528"/>
        <end position="606"/>
    </location>
</feature>
<dbReference type="PANTHER" id="PTHR24095:SF232">
    <property type="entry name" value="ACETYL-COENZYME A SYNTHETASE"/>
    <property type="match status" value="1"/>
</dbReference>
<evidence type="ECO:0000259" key="6">
    <source>
        <dbReference type="Pfam" id="PF13193"/>
    </source>
</evidence>
<dbReference type="InterPro" id="IPR045851">
    <property type="entry name" value="AMP-bd_C_sf"/>
</dbReference>
<dbReference type="GO" id="GO:0006085">
    <property type="term" value="P:acetyl-CoA biosynthetic process"/>
    <property type="evidence" value="ECO:0007669"/>
    <property type="project" value="TreeGrafter"/>
</dbReference>
<evidence type="ECO:0000256" key="2">
    <source>
        <dbReference type="ARBA" id="ARBA00022598"/>
    </source>
</evidence>
<evidence type="ECO:0000259" key="7">
    <source>
        <dbReference type="Pfam" id="PF16177"/>
    </source>
</evidence>
<dbReference type="InParanoid" id="L0A7Q0"/>
<keyword evidence="2 8" id="KW-0436">Ligase</keyword>
<dbReference type="Pfam" id="PF16177">
    <property type="entry name" value="ACAS_N"/>
    <property type="match status" value="1"/>
</dbReference>
<dbReference type="AlphaFoldDB" id="L0A7Q0"/>
<evidence type="ECO:0000313" key="8">
    <source>
        <dbReference type="EMBL" id="AFZ69851.1"/>
    </source>
</evidence>
<protein>
    <submittedName>
        <fullName evidence="8">Acyl-CoA synthetase/AMP-acid ligase</fullName>
    </submittedName>
</protein>
<evidence type="ECO:0000256" key="3">
    <source>
        <dbReference type="ARBA" id="ARBA00022741"/>
    </source>
</evidence>
<name>L0A7Q0_CALLD</name>
<dbReference type="STRING" id="1056495.Calag_0060"/>
<dbReference type="Gene3D" id="3.30.300.30">
    <property type="match status" value="1"/>
</dbReference>
<dbReference type="EMBL" id="CP003378">
    <property type="protein sequence ID" value="AFZ69851.1"/>
    <property type="molecule type" value="Genomic_DNA"/>
</dbReference>
<dbReference type="Proteomes" id="UP000010469">
    <property type="component" value="Chromosome"/>
</dbReference>
<dbReference type="HOGENOM" id="CLU_000022_3_6_2"/>
<evidence type="ECO:0000259" key="5">
    <source>
        <dbReference type="Pfam" id="PF00501"/>
    </source>
</evidence>
<dbReference type="Pfam" id="PF00501">
    <property type="entry name" value="AMP-binding"/>
    <property type="match status" value="1"/>
</dbReference>
<dbReference type="InterPro" id="IPR025110">
    <property type="entry name" value="AMP-bd_C"/>
</dbReference>